<evidence type="ECO:0000256" key="2">
    <source>
        <dbReference type="SAM" id="SignalP"/>
    </source>
</evidence>
<dbReference type="PROSITE" id="PS00170">
    <property type="entry name" value="CSA_PPIASE_1"/>
    <property type="match status" value="1"/>
</dbReference>
<dbReference type="PROSITE" id="PS50072">
    <property type="entry name" value="CSA_PPIASE_2"/>
    <property type="match status" value="1"/>
</dbReference>
<dbReference type="PANTHER" id="PTHR45625">
    <property type="entry name" value="PEPTIDYL-PROLYL CIS-TRANS ISOMERASE-RELATED"/>
    <property type="match status" value="1"/>
</dbReference>
<dbReference type="InterPro" id="IPR020892">
    <property type="entry name" value="Cyclophilin-type_PPIase_CS"/>
</dbReference>
<name>A0A0K8P958_9CHLR</name>
<dbReference type="InterPro" id="IPR044666">
    <property type="entry name" value="Cyclophilin_A-like"/>
</dbReference>
<dbReference type="GO" id="GO:0003755">
    <property type="term" value="F:peptidyl-prolyl cis-trans isomerase activity"/>
    <property type="evidence" value="ECO:0007669"/>
    <property type="project" value="InterPro"/>
</dbReference>
<gene>
    <name evidence="4" type="ORF">ATC1_1175</name>
</gene>
<keyword evidence="5" id="KW-1185">Reference proteome</keyword>
<dbReference type="OrthoDB" id="9807797at2"/>
<evidence type="ECO:0000259" key="3">
    <source>
        <dbReference type="PROSITE" id="PS50072"/>
    </source>
</evidence>
<dbReference type="InterPro" id="IPR012336">
    <property type="entry name" value="Thioredoxin-like_fold"/>
</dbReference>
<organism evidence="4">
    <name type="scientific">Flexilinea flocculi</name>
    <dbReference type="NCBI Taxonomy" id="1678840"/>
    <lineage>
        <taxon>Bacteria</taxon>
        <taxon>Bacillati</taxon>
        <taxon>Chloroflexota</taxon>
        <taxon>Anaerolineae</taxon>
        <taxon>Anaerolineales</taxon>
        <taxon>Anaerolineaceae</taxon>
        <taxon>Flexilinea</taxon>
    </lineage>
</organism>
<comment type="function">
    <text evidence="1">PPIases accelerate the folding of proteins. It catalyzes the cis-trans isomerization of proline imidic peptide bonds in oligopeptides.</text>
</comment>
<feature type="chain" id="PRO_5005513837" evidence="2">
    <location>
        <begin position="26"/>
        <end position="439"/>
    </location>
</feature>
<dbReference type="Gene3D" id="2.40.100.10">
    <property type="entry name" value="Cyclophilin-like"/>
    <property type="match status" value="1"/>
</dbReference>
<dbReference type="GO" id="GO:0006457">
    <property type="term" value="P:protein folding"/>
    <property type="evidence" value="ECO:0007669"/>
    <property type="project" value="InterPro"/>
</dbReference>
<feature type="domain" description="PPIase cyclophilin-type" evidence="3">
    <location>
        <begin position="273"/>
        <end position="425"/>
    </location>
</feature>
<dbReference type="PANTHER" id="PTHR45625:SF16">
    <property type="entry name" value="PEPTIDYL-PROLYL CIS-TRANS ISOMERASE"/>
    <property type="match status" value="1"/>
</dbReference>
<proteinExistence type="predicted"/>
<evidence type="ECO:0000313" key="5">
    <source>
        <dbReference type="Proteomes" id="UP000053370"/>
    </source>
</evidence>
<reference evidence="4" key="1">
    <citation type="journal article" date="2015" name="Genome Announc.">
        <title>Draft Genome Sequence of Anaerolineae Strain TC1, a Novel Isolate from a Methanogenic Wastewater Treatment System.</title>
        <authorList>
            <person name="Matsuura N."/>
            <person name="Tourlousse D.M."/>
            <person name="Sun L."/>
            <person name="Toyonaga M."/>
            <person name="Kuroda K."/>
            <person name="Ohashi A."/>
            <person name="Cruz R."/>
            <person name="Yamaguchi T."/>
            <person name="Sekiguchi Y."/>
        </authorList>
    </citation>
    <scope>NUCLEOTIDE SEQUENCE [LARGE SCALE GENOMIC DNA]</scope>
    <source>
        <strain evidence="4">TC1</strain>
    </source>
</reference>
<evidence type="ECO:0000256" key="1">
    <source>
        <dbReference type="ARBA" id="ARBA00002388"/>
    </source>
</evidence>
<dbReference type="Pfam" id="PF13462">
    <property type="entry name" value="Thioredoxin_4"/>
    <property type="match status" value="1"/>
</dbReference>
<evidence type="ECO:0000313" key="4">
    <source>
        <dbReference type="EMBL" id="GAP39156.1"/>
    </source>
</evidence>
<dbReference type="Proteomes" id="UP000053370">
    <property type="component" value="Unassembled WGS sequence"/>
</dbReference>
<dbReference type="PRINTS" id="PR00153">
    <property type="entry name" value="CSAPPISMRASE"/>
</dbReference>
<dbReference type="InterPro" id="IPR029000">
    <property type="entry name" value="Cyclophilin-like_dom_sf"/>
</dbReference>
<dbReference type="RefSeq" id="WP_062276928.1">
    <property type="nucleotide sequence ID" value="NZ_DF968179.1"/>
</dbReference>
<dbReference type="AlphaFoldDB" id="A0A0K8P958"/>
<dbReference type="InterPro" id="IPR036249">
    <property type="entry name" value="Thioredoxin-like_sf"/>
</dbReference>
<dbReference type="CDD" id="cd00317">
    <property type="entry name" value="cyclophilin"/>
    <property type="match status" value="1"/>
</dbReference>
<accession>A0A0K8P958</accession>
<feature type="signal peptide" evidence="2">
    <location>
        <begin position="1"/>
        <end position="25"/>
    </location>
</feature>
<dbReference type="Pfam" id="PF00160">
    <property type="entry name" value="Pro_isomerase"/>
    <property type="match status" value="1"/>
</dbReference>
<keyword evidence="4" id="KW-0413">Isomerase</keyword>
<dbReference type="SUPFAM" id="SSF50891">
    <property type="entry name" value="Cyclophilin-like"/>
    <property type="match status" value="1"/>
</dbReference>
<sequence>MQKKGLTSIIFVFMLVITICFSAAAEDEWTAFQPSETASGSIACNVVGPLGPNEKVSKILPPISDTDWSTGPEDAPLTILEYADFQCPYCSQAGIALIDFQRQFPNDVRYVYRHFPLSFHDKAPTAAYAADAAGAQGYFFEAEEFLYGTQNEWSVLESIEAFDSWLKEKFKTEIPDLDYDQWLKDYQSEEIHQKIDAAYDEVLSYVKDDGSQLITGTPSIFLNFNGYQGSLDTEALKKYLNLFKLQSRVFNSCPALTLDSSKDYRAVVDTSKGQITFDLFTDKAPLAVNNFVFLATNGWYDKNTFHRIVPNFVAQTGDPSATGLGTPGYYFADEVSDAKFGEPGMVGMANSGANKNGSQFFFTYNLHDYYEKSINDANANLKDEKKLTAEMVEAEVQQQLDDLSQKYSVFGKISSGYDIVESLEQGDQILSIKIEEKAK</sequence>
<dbReference type="EMBL" id="DF968179">
    <property type="protein sequence ID" value="GAP39156.1"/>
    <property type="molecule type" value="Genomic_DNA"/>
</dbReference>
<dbReference type="Gene3D" id="3.40.30.10">
    <property type="entry name" value="Glutaredoxin"/>
    <property type="match status" value="1"/>
</dbReference>
<dbReference type="STRING" id="1678840.ATC1_1175"/>
<dbReference type="SUPFAM" id="SSF52833">
    <property type="entry name" value="Thioredoxin-like"/>
    <property type="match status" value="1"/>
</dbReference>
<keyword evidence="2" id="KW-0732">Signal</keyword>
<dbReference type="InterPro" id="IPR002130">
    <property type="entry name" value="Cyclophilin-type_PPIase_dom"/>
</dbReference>
<protein>
    <submittedName>
        <fullName evidence="4">Peptidyl-prolyl cis-trans isomerase</fullName>
    </submittedName>
</protein>